<reference evidence="2 3" key="1">
    <citation type="journal article" date="2020" name="ISME J.">
        <title>Enrichment and physiological characterization of a novel comammox Nitrospira indicates ammonium inhibition of complete nitrification.</title>
        <authorList>
            <person name="Sakoula D."/>
            <person name="Koch H."/>
            <person name="Frank J."/>
            <person name="Jetten M.S.M."/>
            <person name="van Kessel M.A.H.J."/>
            <person name="Lucker S."/>
        </authorList>
    </citation>
    <scope>NUCLEOTIDE SEQUENCE [LARGE SCALE GENOMIC DNA]</scope>
    <source>
        <strain evidence="2">Comreactor17</strain>
    </source>
</reference>
<dbReference type="Proteomes" id="UP000593737">
    <property type="component" value="Chromosome"/>
</dbReference>
<dbReference type="KEGG" id="nkf:Nkreftii_002946"/>
<protein>
    <submittedName>
        <fullName evidence="2">Uncharacterized protein</fullName>
    </submittedName>
</protein>
<feature type="chain" id="PRO_5032426662" evidence="1">
    <location>
        <begin position="29"/>
        <end position="106"/>
    </location>
</feature>
<accession>A0A7S8FG06</accession>
<evidence type="ECO:0000256" key="1">
    <source>
        <dbReference type="SAM" id="SignalP"/>
    </source>
</evidence>
<name>A0A7S8FG06_9BACT</name>
<feature type="signal peptide" evidence="1">
    <location>
        <begin position="1"/>
        <end position="28"/>
    </location>
</feature>
<organism evidence="2 3">
    <name type="scientific">Candidatus Nitrospira kreftii</name>
    <dbReference type="NCBI Taxonomy" id="2652173"/>
    <lineage>
        <taxon>Bacteria</taxon>
        <taxon>Pseudomonadati</taxon>
        <taxon>Nitrospirota</taxon>
        <taxon>Nitrospiria</taxon>
        <taxon>Nitrospirales</taxon>
        <taxon>Nitrospiraceae</taxon>
        <taxon>Nitrospira</taxon>
    </lineage>
</organism>
<evidence type="ECO:0000313" key="2">
    <source>
        <dbReference type="EMBL" id="QPD05172.1"/>
    </source>
</evidence>
<dbReference type="AlphaFoldDB" id="A0A7S8FG06"/>
<proteinExistence type="predicted"/>
<sequence>MTTRIGQYWLSVSALLFSSLLTASVSTAADPPCDKYPVATQSRCAEIWKELNKEDGPIISQFGLDQQKRRDEGKINAQQHLAENMIFIKQSTEKRIERLKERMAME</sequence>
<gene>
    <name evidence="2" type="ORF">Nkreftii_002946</name>
</gene>
<dbReference type="EMBL" id="CP047423">
    <property type="protein sequence ID" value="QPD05172.1"/>
    <property type="molecule type" value="Genomic_DNA"/>
</dbReference>
<keyword evidence="1" id="KW-0732">Signal</keyword>
<evidence type="ECO:0000313" key="3">
    <source>
        <dbReference type="Proteomes" id="UP000593737"/>
    </source>
</evidence>